<dbReference type="NCBIfam" id="NF033546">
    <property type="entry name" value="transpos_IS21"/>
    <property type="match status" value="1"/>
</dbReference>
<organism evidence="2 3">
    <name type="scientific">Pelotomaculum propionicicum</name>
    <dbReference type="NCBI Taxonomy" id="258475"/>
    <lineage>
        <taxon>Bacteria</taxon>
        <taxon>Bacillati</taxon>
        <taxon>Bacillota</taxon>
        <taxon>Clostridia</taxon>
        <taxon>Eubacteriales</taxon>
        <taxon>Desulfotomaculaceae</taxon>
        <taxon>Pelotomaculum</taxon>
    </lineage>
</organism>
<dbReference type="PANTHER" id="PTHR35004:SF7">
    <property type="entry name" value="INTEGRASE PROTEIN"/>
    <property type="match status" value="1"/>
</dbReference>
<reference evidence="2 3" key="1">
    <citation type="journal article" date="2018" name="Environ. Microbiol.">
        <title>Novel energy conservation strategies and behaviour of Pelotomaculum schinkii driving syntrophic propionate catabolism.</title>
        <authorList>
            <person name="Hidalgo-Ahumada C.A.P."/>
            <person name="Nobu M.K."/>
            <person name="Narihiro T."/>
            <person name="Tamaki H."/>
            <person name="Liu W.T."/>
            <person name="Kamagata Y."/>
            <person name="Stams A.J.M."/>
            <person name="Imachi H."/>
            <person name="Sousa D.Z."/>
        </authorList>
    </citation>
    <scope>NUCLEOTIDE SEQUENCE [LARGE SCALE GENOMIC DNA]</scope>
    <source>
        <strain evidence="2 3">MGP</strain>
    </source>
</reference>
<comment type="caution">
    <text evidence="2">The sequence shown here is derived from an EMBL/GenBank/DDBJ whole genome shotgun (WGS) entry which is preliminary data.</text>
</comment>
<dbReference type="PROSITE" id="PS50994">
    <property type="entry name" value="INTEGRASE"/>
    <property type="match status" value="1"/>
</dbReference>
<dbReference type="InterPro" id="IPR009057">
    <property type="entry name" value="Homeodomain-like_sf"/>
</dbReference>
<keyword evidence="3" id="KW-1185">Reference proteome</keyword>
<evidence type="ECO:0000313" key="3">
    <source>
        <dbReference type="Proteomes" id="UP000297597"/>
    </source>
</evidence>
<feature type="domain" description="Integrase catalytic" evidence="1">
    <location>
        <begin position="121"/>
        <end position="296"/>
    </location>
</feature>
<gene>
    <name evidence="2" type="ORF">Pmgp_02125</name>
</gene>
<dbReference type="InterPro" id="IPR054353">
    <property type="entry name" value="IstA-like_C"/>
</dbReference>
<evidence type="ECO:0000259" key="1">
    <source>
        <dbReference type="PROSITE" id="PS50994"/>
    </source>
</evidence>
<dbReference type="Pfam" id="PF22483">
    <property type="entry name" value="Mu-transpos_C_2"/>
    <property type="match status" value="1"/>
</dbReference>
<dbReference type="PANTHER" id="PTHR35004">
    <property type="entry name" value="TRANSPOSASE RV3428C-RELATED"/>
    <property type="match status" value="1"/>
</dbReference>
<dbReference type="RefSeq" id="WP_192902892.1">
    <property type="nucleotide sequence ID" value="NZ_QFFZ01000021.1"/>
</dbReference>
<dbReference type="GO" id="GO:0015074">
    <property type="term" value="P:DNA integration"/>
    <property type="evidence" value="ECO:0007669"/>
    <property type="project" value="InterPro"/>
</dbReference>
<dbReference type="EMBL" id="QFFZ01000021">
    <property type="protein sequence ID" value="TEB10810.1"/>
    <property type="molecule type" value="Genomic_DNA"/>
</dbReference>
<proteinExistence type="predicted"/>
<sequence>MISVVDKEIIRKLYNVQGKSIRWIARELGCARQTVRKAIQDAEPPKYNLTKPRPKPVIGQIKAILEQWMEEDKDSPLKQRHTGRRIYERLVEEYDYQGSESGIRRLLGQLRRKEKETFVPLEFTPGSNAQCDWCEATVVIAGAKTLAQVFLIRLGNSRMPFVMAFPHQRQEAFFEGMSQAFTFWGGVPHSITFDNLKAAVFKVLEGKSRIEQNNFISFRSHYLFESRFCNPGRGNEKGGIENFAGFVERNFFTPIPEVGTWEELNTCLVEKCLQYAKTHQVPGTKITVEAAWQAEKGHLLPLPKKHFDCCRRVEVEAAKNQLVRFENNFYSIPGAWVGQHLTLKAYVHQVEICSNRLTIASHRRSYARGEEVYDLDHYLETLYKKPGALEDARPFRRAKLPGIFQEYLTALKEHHRQPGREFVQVLMLHRETGWDILAGALKEGLRQGIYQAVGIRQILENMTGKHLVAAPPAPCRHHHLAGYKIDRPRVEKFDQLLGLKGMMVH</sequence>
<dbReference type="SUPFAM" id="SSF46689">
    <property type="entry name" value="Homeodomain-like"/>
    <property type="match status" value="1"/>
</dbReference>
<dbReference type="Proteomes" id="UP000297597">
    <property type="component" value="Unassembled WGS sequence"/>
</dbReference>
<dbReference type="InterPro" id="IPR001584">
    <property type="entry name" value="Integrase_cat-core"/>
</dbReference>
<dbReference type="AlphaFoldDB" id="A0A4Y7RQ00"/>
<accession>A0A4Y7RQ00</accession>
<evidence type="ECO:0000313" key="2">
    <source>
        <dbReference type="EMBL" id="TEB10810.1"/>
    </source>
</evidence>
<dbReference type="Gene3D" id="1.10.10.60">
    <property type="entry name" value="Homeodomain-like"/>
    <property type="match status" value="1"/>
</dbReference>
<name>A0A4Y7RQ00_9FIRM</name>
<protein>
    <recommendedName>
        <fullName evidence="1">Integrase catalytic domain-containing protein</fullName>
    </recommendedName>
</protein>